<dbReference type="PANTHER" id="PTHR43649:SF12">
    <property type="entry name" value="DIACETYLCHITOBIOSE BINDING PROTEIN DASA"/>
    <property type="match status" value="1"/>
</dbReference>
<comment type="similarity">
    <text evidence="2">Belongs to the bacterial solute-binding protein 1 family.</text>
</comment>
<comment type="caution">
    <text evidence="4">The sequence shown here is derived from an EMBL/GenBank/DDBJ whole genome shotgun (WGS) entry which is preliminary data.</text>
</comment>
<keyword evidence="3" id="KW-0732">Signal</keyword>
<dbReference type="EMBL" id="JBHMEP010000002">
    <property type="protein sequence ID" value="MFB9135467.1"/>
    <property type="molecule type" value="Genomic_DNA"/>
</dbReference>
<dbReference type="InterPro" id="IPR006059">
    <property type="entry name" value="SBP"/>
</dbReference>
<organism evidence="4 5">
    <name type="scientific">Vibrio olivae</name>
    <dbReference type="NCBI Taxonomy" id="1243002"/>
    <lineage>
        <taxon>Bacteria</taxon>
        <taxon>Pseudomonadati</taxon>
        <taxon>Pseudomonadota</taxon>
        <taxon>Gammaproteobacteria</taxon>
        <taxon>Vibrionales</taxon>
        <taxon>Vibrionaceae</taxon>
        <taxon>Vibrio</taxon>
    </lineage>
</organism>
<keyword evidence="5" id="KW-1185">Reference proteome</keyword>
<feature type="chain" id="PRO_5047380329" evidence="3">
    <location>
        <begin position="32"/>
        <end position="417"/>
    </location>
</feature>
<evidence type="ECO:0000256" key="3">
    <source>
        <dbReference type="SAM" id="SignalP"/>
    </source>
</evidence>
<name>A0ABV5HNG4_9VIBR</name>
<comment type="subcellular location">
    <subcellularLocation>
        <location evidence="1">Periplasm</location>
    </subcellularLocation>
</comment>
<dbReference type="SUPFAM" id="SSF53850">
    <property type="entry name" value="Periplasmic binding protein-like II"/>
    <property type="match status" value="1"/>
</dbReference>
<dbReference type="Gene3D" id="3.40.190.10">
    <property type="entry name" value="Periplasmic binding protein-like II"/>
    <property type="match status" value="1"/>
</dbReference>
<gene>
    <name evidence="4" type="ORF">ACFFUV_10890</name>
</gene>
<dbReference type="PANTHER" id="PTHR43649">
    <property type="entry name" value="ARABINOSE-BINDING PROTEIN-RELATED"/>
    <property type="match status" value="1"/>
</dbReference>
<dbReference type="Proteomes" id="UP001589645">
    <property type="component" value="Unassembled WGS sequence"/>
</dbReference>
<feature type="signal peptide" evidence="3">
    <location>
        <begin position="1"/>
        <end position="31"/>
    </location>
</feature>
<dbReference type="RefSeq" id="WP_390192370.1">
    <property type="nucleotide sequence ID" value="NZ_JBHMEP010000002.1"/>
</dbReference>
<protein>
    <submittedName>
        <fullName evidence="4">ABC transporter substrate-binding protein</fullName>
    </submittedName>
</protein>
<proteinExistence type="inferred from homology"/>
<evidence type="ECO:0000256" key="1">
    <source>
        <dbReference type="ARBA" id="ARBA00004418"/>
    </source>
</evidence>
<reference evidence="4 5" key="1">
    <citation type="submission" date="2024-09" db="EMBL/GenBank/DDBJ databases">
        <authorList>
            <person name="Sun Q."/>
            <person name="Mori K."/>
        </authorList>
    </citation>
    <scope>NUCLEOTIDE SEQUENCE [LARGE SCALE GENOMIC DNA]</scope>
    <source>
        <strain evidence="4 5">CECT 8064</strain>
    </source>
</reference>
<evidence type="ECO:0000313" key="4">
    <source>
        <dbReference type="EMBL" id="MFB9135467.1"/>
    </source>
</evidence>
<dbReference type="InterPro" id="IPR050490">
    <property type="entry name" value="Bact_solute-bd_prot1"/>
</dbReference>
<dbReference type="Pfam" id="PF01547">
    <property type="entry name" value="SBP_bac_1"/>
    <property type="match status" value="1"/>
</dbReference>
<sequence>MKKRLRSYLSTAVKSSLLVASLAGFQSTAMADDNEATLTILNSQWLDALRGESLWGAVKKFEATDPTVTLEREMISSSEMYTKMMTQLAGGQGADLLILQEGLFYSAANAGFLTDISKAVEGVDNLNVTNENGVIDGERLGIAWQRAPYALIYNKTLTDDAGVSAPTTVDELIASAKAVHDKSDVIGFTARHRMADVGSWSMDFQNWAFGYGVNWVNEDGELTINTPEAVKAVKAFKKLYDADIIPKGDDMPTQRTRFKQNQVAFSIDNSGGTLNIANGGELDSKNLAGALLPFPQPGAHQQLFIALNAKSEHKAEAIKFLKWLMSADAQNAMRQASGPDALATDVPVTQEFLAANPWAAAFAEAGKHSRSTLIPGYENETPAIMRTVMGAVEKVIVAGEDPEEALAYAQKRISLKY</sequence>
<accession>A0ABV5HNG4</accession>
<evidence type="ECO:0000256" key="2">
    <source>
        <dbReference type="ARBA" id="ARBA00008520"/>
    </source>
</evidence>
<evidence type="ECO:0000313" key="5">
    <source>
        <dbReference type="Proteomes" id="UP001589645"/>
    </source>
</evidence>